<protein>
    <submittedName>
        <fullName evidence="2">Uncharacterized protein</fullName>
    </submittedName>
</protein>
<dbReference type="AlphaFoldDB" id="A0A1M7UAW5"/>
<dbReference type="RefSeq" id="WP_072820728.1">
    <property type="nucleotide sequence ID" value="NZ_LT670849.1"/>
</dbReference>
<dbReference type="OrthoDB" id="8250868at2"/>
<name>A0A1M7UAW5_9BRAD</name>
<organism evidence="2 3">
    <name type="scientific">Bradyrhizobium erythrophlei</name>
    <dbReference type="NCBI Taxonomy" id="1437360"/>
    <lineage>
        <taxon>Bacteria</taxon>
        <taxon>Pseudomonadati</taxon>
        <taxon>Pseudomonadota</taxon>
        <taxon>Alphaproteobacteria</taxon>
        <taxon>Hyphomicrobiales</taxon>
        <taxon>Nitrobacteraceae</taxon>
        <taxon>Bradyrhizobium</taxon>
    </lineage>
</organism>
<proteinExistence type="predicted"/>
<sequence>MSGIPFGKGVPAFGRAAGQGFGRKGGASLDPSDAPKQDGGALDTARTVLEAANDFRDEATAAVCRRVIEASMNGAQPSLSDLRIINNYFQ</sequence>
<dbReference type="EMBL" id="LT670849">
    <property type="protein sequence ID" value="SHN80149.1"/>
    <property type="molecule type" value="Genomic_DNA"/>
</dbReference>
<evidence type="ECO:0000313" key="2">
    <source>
        <dbReference type="EMBL" id="SHN80149.1"/>
    </source>
</evidence>
<dbReference type="Proteomes" id="UP000184096">
    <property type="component" value="Chromosome I"/>
</dbReference>
<feature type="region of interest" description="Disordered" evidence="1">
    <location>
        <begin position="17"/>
        <end position="43"/>
    </location>
</feature>
<gene>
    <name evidence="2" type="ORF">SAMN05444170_4222</name>
</gene>
<keyword evidence="3" id="KW-1185">Reference proteome</keyword>
<evidence type="ECO:0000256" key="1">
    <source>
        <dbReference type="SAM" id="MobiDB-lite"/>
    </source>
</evidence>
<evidence type="ECO:0000313" key="3">
    <source>
        <dbReference type="Proteomes" id="UP000184096"/>
    </source>
</evidence>
<reference evidence="3" key="1">
    <citation type="submission" date="2016-11" db="EMBL/GenBank/DDBJ databases">
        <authorList>
            <person name="Varghese N."/>
            <person name="Submissions S."/>
        </authorList>
    </citation>
    <scope>NUCLEOTIDE SEQUENCE [LARGE SCALE GENOMIC DNA]</scope>
    <source>
        <strain evidence="3">GAS401</strain>
    </source>
</reference>
<accession>A0A1M7UAW5</accession>